<proteinExistence type="predicted"/>
<comment type="caution">
    <text evidence="1">The sequence shown here is derived from an EMBL/GenBank/DDBJ whole genome shotgun (WGS) entry which is preliminary data.</text>
</comment>
<organism evidence="1 2">
    <name type="scientific">Hyalomma asiaticum</name>
    <name type="common">Tick</name>
    <dbReference type="NCBI Taxonomy" id="266040"/>
    <lineage>
        <taxon>Eukaryota</taxon>
        <taxon>Metazoa</taxon>
        <taxon>Ecdysozoa</taxon>
        <taxon>Arthropoda</taxon>
        <taxon>Chelicerata</taxon>
        <taxon>Arachnida</taxon>
        <taxon>Acari</taxon>
        <taxon>Parasitiformes</taxon>
        <taxon>Ixodida</taxon>
        <taxon>Ixodoidea</taxon>
        <taxon>Ixodidae</taxon>
        <taxon>Hyalomminae</taxon>
        <taxon>Hyalomma</taxon>
    </lineage>
</organism>
<accession>A0ACB7SUU5</accession>
<evidence type="ECO:0000313" key="2">
    <source>
        <dbReference type="Proteomes" id="UP000821845"/>
    </source>
</evidence>
<dbReference type="EMBL" id="CM023482">
    <property type="protein sequence ID" value="KAH6938455.1"/>
    <property type="molecule type" value="Genomic_DNA"/>
</dbReference>
<sequence length="199" mass="22407">MYTPRHMLCGGSDVTADKGCTAKYITPYVIRKRQWEQRTAQQSAPQPEYRRISPQRSIEIYDATSLHHSRFLTLFKKPLNGSADSSPLVTGSDFNLRLAGWRFKRCSAAGRNLWQDSQDLGFTLVTDPTSTARDMTPDSGSQKGRNTHYDLGSSHSIIEITLPHLTALTTRTREFAWGDSDAFRKHRTAEATPITDIES</sequence>
<gene>
    <name evidence="1" type="ORF">HPB50_009389</name>
</gene>
<evidence type="ECO:0000313" key="1">
    <source>
        <dbReference type="EMBL" id="KAH6938455.1"/>
    </source>
</evidence>
<keyword evidence="2" id="KW-1185">Reference proteome</keyword>
<protein>
    <submittedName>
        <fullName evidence="1">Uncharacterized protein</fullName>
    </submittedName>
</protein>
<reference evidence="1" key="1">
    <citation type="submission" date="2020-05" db="EMBL/GenBank/DDBJ databases">
        <title>Large-scale comparative analyses of tick genomes elucidate their genetic diversity and vector capacities.</title>
        <authorList>
            <person name="Jia N."/>
            <person name="Wang J."/>
            <person name="Shi W."/>
            <person name="Du L."/>
            <person name="Sun Y."/>
            <person name="Zhan W."/>
            <person name="Jiang J."/>
            <person name="Wang Q."/>
            <person name="Zhang B."/>
            <person name="Ji P."/>
            <person name="Sakyi L.B."/>
            <person name="Cui X."/>
            <person name="Yuan T."/>
            <person name="Jiang B."/>
            <person name="Yang W."/>
            <person name="Lam T.T.-Y."/>
            <person name="Chang Q."/>
            <person name="Ding S."/>
            <person name="Wang X."/>
            <person name="Zhu J."/>
            <person name="Ruan X."/>
            <person name="Zhao L."/>
            <person name="Wei J."/>
            <person name="Que T."/>
            <person name="Du C."/>
            <person name="Cheng J."/>
            <person name="Dai P."/>
            <person name="Han X."/>
            <person name="Huang E."/>
            <person name="Gao Y."/>
            <person name="Liu J."/>
            <person name="Shao H."/>
            <person name="Ye R."/>
            <person name="Li L."/>
            <person name="Wei W."/>
            <person name="Wang X."/>
            <person name="Wang C."/>
            <person name="Yang T."/>
            <person name="Huo Q."/>
            <person name="Li W."/>
            <person name="Guo W."/>
            <person name="Chen H."/>
            <person name="Zhou L."/>
            <person name="Ni X."/>
            <person name="Tian J."/>
            <person name="Zhou Y."/>
            <person name="Sheng Y."/>
            <person name="Liu T."/>
            <person name="Pan Y."/>
            <person name="Xia L."/>
            <person name="Li J."/>
            <person name="Zhao F."/>
            <person name="Cao W."/>
        </authorList>
    </citation>
    <scope>NUCLEOTIDE SEQUENCE</scope>
    <source>
        <strain evidence="1">Hyas-2018</strain>
    </source>
</reference>
<name>A0ACB7SUU5_HYAAI</name>
<dbReference type="Proteomes" id="UP000821845">
    <property type="component" value="Chromosome 2"/>
</dbReference>